<dbReference type="PANTHER" id="PTHR22847:SF637">
    <property type="entry name" value="WD REPEAT DOMAIN 5B"/>
    <property type="match status" value="1"/>
</dbReference>
<dbReference type="InterPro" id="IPR019775">
    <property type="entry name" value="WD40_repeat_CS"/>
</dbReference>
<dbReference type="Gene3D" id="2.130.10.10">
    <property type="entry name" value="YVTN repeat-like/Quinoprotein amine dehydrogenase"/>
    <property type="match status" value="1"/>
</dbReference>
<name>A0A4S4LH84_9AGAM</name>
<evidence type="ECO:0000256" key="1">
    <source>
        <dbReference type="ARBA" id="ARBA00022574"/>
    </source>
</evidence>
<dbReference type="GO" id="GO:0048188">
    <property type="term" value="C:Set1C/COMPASS complex"/>
    <property type="evidence" value="ECO:0007669"/>
    <property type="project" value="TreeGrafter"/>
</dbReference>
<keyword evidence="5" id="KW-1185">Reference proteome</keyword>
<dbReference type="SMART" id="SM00320">
    <property type="entry name" value="WD40"/>
    <property type="match status" value="1"/>
</dbReference>
<dbReference type="InterPro" id="IPR036322">
    <property type="entry name" value="WD40_repeat_dom_sf"/>
</dbReference>
<dbReference type="InterPro" id="IPR015943">
    <property type="entry name" value="WD40/YVTN_repeat-like_dom_sf"/>
</dbReference>
<evidence type="ECO:0000313" key="4">
    <source>
        <dbReference type="EMBL" id="THH09170.1"/>
    </source>
</evidence>
<keyword evidence="1 3" id="KW-0853">WD repeat</keyword>
<accession>A0A4S4LH84</accession>
<reference evidence="4 5" key="1">
    <citation type="submission" date="2019-02" db="EMBL/GenBank/DDBJ databases">
        <title>Genome sequencing of the rare red list fungi Bondarzewia mesenterica.</title>
        <authorList>
            <person name="Buettner E."/>
            <person name="Kellner H."/>
        </authorList>
    </citation>
    <scope>NUCLEOTIDE SEQUENCE [LARGE SCALE GENOMIC DNA]</scope>
    <source>
        <strain evidence="4 5">DSM 108281</strain>
    </source>
</reference>
<keyword evidence="2" id="KW-0677">Repeat</keyword>
<evidence type="ECO:0000256" key="3">
    <source>
        <dbReference type="PROSITE-ProRule" id="PRU00221"/>
    </source>
</evidence>
<protein>
    <submittedName>
        <fullName evidence="4">Uncharacterized protein</fullName>
    </submittedName>
</protein>
<dbReference type="AlphaFoldDB" id="A0A4S4LH84"/>
<dbReference type="PROSITE" id="PS50294">
    <property type="entry name" value="WD_REPEATS_REGION"/>
    <property type="match status" value="1"/>
</dbReference>
<proteinExistence type="predicted"/>
<dbReference type="Pfam" id="PF00400">
    <property type="entry name" value="WD40"/>
    <property type="match status" value="1"/>
</dbReference>
<dbReference type="SUPFAM" id="SSF50978">
    <property type="entry name" value="WD40 repeat-like"/>
    <property type="match status" value="1"/>
</dbReference>
<evidence type="ECO:0000313" key="5">
    <source>
        <dbReference type="Proteomes" id="UP000310158"/>
    </source>
</evidence>
<dbReference type="OrthoDB" id="538223at2759"/>
<evidence type="ECO:0000256" key="2">
    <source>
        <dbReference type="ARBA" id="ARBA00022737"/>
    </source>
</evidence>
<comment type="caution">
    <text evidence="4">The sequence shown here is derived from an EMBL/GenBank/DDBJ whole genome shotgun (WGS) entry which is preliminary data.</text>
</comment>
<dbReference type="PROSITE" id="PS00678">
    <property type="entry name" value="WD_REPEATS_1"/>
    <property type="match status" value="1"/>
</dbReference>
<dbReference type="PANTHER" id="PTHR22847">
    <property type="entry name" value="WD40 REPEAT PROTEIN"/>
    <property type="match status" value="1"/>
</dbReference>
<dbReference type="EMBL" id="SGPL01000652">
    <property type="protein sequence ID" value="THH09170.1"/>
    <property type="molecule type" value="Genomic_DNA"/>
</dbReference>
<organism evidence="4 5">
    <name type="scientific">Bondarzewia mesenterica</name>
    <dbReference type="NCBI Taxonomy" id="1095465"/>
    <lineage>
        <taxon>Eukaryota</taxon>
        <taxon>Fungi</taxon>
        <taxon>Dikarya</taxon>
        <taxon>Basidiomycota</taxon>
        <taxon>Agaricomycotina</taxon>
        <taxon>Agaricomycetes</taxon>
        <taxon>Russulales</taxon>
        <taxon>Bondarzewiaceae</taxon>
        <taxon>Bondarzewia</taxon>
    </lineage>
</organism>
<dbReference type="PROSITE" id="PS50082">
    <property type="entry name" value="WD_REPEATS_2"/>
    <property type="match status" value="1"/>
</dbReference>
<feature type="repeat" description="WD" evidence="3">
    <location>
        <begin position="25"/>
        <end position="67"/>
    </location>
</feature>
<gene>
    <name evidence="4" type="ORF">EW146_g8768</name>
</gene>
<sequence>MVVTGRRDGCIDLLASSSGALTKTLKGHTGTITSLSFSPDGTQLASTADEDAHIRLWDIARGRCTVVLKCKHNGVRASSVQRAIFLDNGERLLSHCLTPKEAETADHATREKEHQEHLDLWDIKSKTFDPLFVMDVDFVFAVSPQLNLFLVGAMDKLHWVDLKTKKIFAPAKGTKPTTQR</sequence>
<dbReference type="GO" id="GO:0042393">
    <property type="term" value="F:histone binding"/>
    <property type="evidence" value="ECO:0007669"/>
    <property type="project" value="TreeGrafter"/>
</dbReference>
<dbReference type="InterPro" id="IPR001680">
    <property type="entry name" value="WD40_rpt"/>
</dbReference>
<dbReference type="Proteomes" id="UP000310158">
    <property type="component" value="Unassembled WGS sequence"/>
</dbReference>